<accession>A0A8T1EEE3</accession>
<protein>
    <submittedName>
        <fullName evidence="1">Uncharacterized protein</fullName>
    </submittedName>
</protein>
<dbReference type="EMBL" id="RCMK01000085">
    <property type="protein sequence ID" value="KAG2949698.1"/>
    <property type="molecule type" value="Genomic_DNA"/>
</dbReference>
<dbReference type="AlphaFoldDB" id="A0A8T1EEE3"/>
<evidence type="ECO:0000313" key="2">
    <source>
        <dbReference type="Proteomes" id="UP000736787"/>
    </source>
</evidence>
<dbReference type="Proteomes" id="UP000736787">
    <property type="component" value="Unassembled WGS sequence"/>
</dbReference>
<comment type="caution">
    <text evidence="1">The sequence shown here is derived from an EMBL/GenBank/DDBJ whole genome shotgun (WGS) entry which is preliminary data.</text>
</comment>
<gene>
    <name evidence="1" type="ORF">PC117_g5020</name>
</gene>
<evidence type="ECO:0000313" key="1">
    <source>
        <dbReference type="EMBL" id="KAG2949698.1"/>
    </source>
</evidence>
<organism evidence="1 2">
    <name type="scientific">Phytophthora cactorum</name>
    <dbReference type="NCBI Taxonomy" id="29920"/>
    <lineage>
        <taxon>Eukaryota</taxon>
        <taxon>Sar</taxon>
        <taxon>Stramenopiles</taxon>
        <taxon>Oomycota</taxon>
        <taxon>Peronosporomycetes</taxon>
        <taxon>Peronosporales</taxon>
        <taxon>Peronosporaceae</taxon>
        <taxon>Phytophthora</taxon>
    </lineage>
</organism>
<reference evidence="1" key="1">
    <citation type="submission" date="2018-10" db="EMBL/GenBank/DDBJ databases">
        <title>Effector identification in a new, highly contiguous assembly of the strawberry crown rot pathogen Phytophthora cactorum.</title>
        <authorList>
            <person name="Armitage A.D."/>
            <person name="Nellist C.F."/>
            <person name="Bates H."/>
            <person name="Vickerstaff R.J."/>
            <person name="Harrison R.J."/>
        </authorList>
    </citation>
    <scope>NUCLEOTIDE SEQUENCE</scope>
    <source>
        <strain evidence="1">4040</strain>
    </source>
</reference>
<sequence>MSLGGLQRCYCWSELLSTMAVASLAERAAGGASLLVRIAAKCRRAKEDAPVPLSLG</sequence>
<proteinExistence type="predicted"/>
<name>A0A8T1EEE3_9STRA</name>